<dbReference type="InterPro" id="IPR033128">
    <property type="entry name" value="Adenylosuccin_syn_Lys_AS"/>
</dbReference>
<comment type="catalytic activity">
    <reaction evidence="8 10">
        <text>IMP + L-aspartate + GTP = N(6)-(1,2-dicarboxyethyl)-AMP + GDP + phosphate + 2 H(+)</text>
        <dbReference type="Rhea" id="RHEA:15753"/>
        <dbReference type="ChEBI" id="CHEBI:15378"/>
        <dbReference type="ChEBI" id="CHEBI:29991"/>
        <dbReference type="ChEBI" id="CHEBI:37565"/>
        <dbReference type="ChEBI" id="CHEBI:43474"/>
        <dbReference type="ChEBI" id="CHEBI:57567"/>
        <dbReference type="ChEBI" id="CHEBI:58053"/>
        <dbReference type="ChEBI" id="CHEBI:58189"/>
        <dbReference type="EC" id="6.3.4.4"/>
    </reaction>
</comment>
<dbReference type="Gene3D" id="3.40.440.10">
    <property type="entry name" value="Adenylosuccinate Synthetase, subunit A, domain 1"/>
    <property type="match status" value="1"/>
</dbReference>
<dbReference type="NCBIfam" id="NF002223">
    <property type="entry name" value="PRK01117.1"/>
    <property type="match status" value="1"/>
</dbReference>
<reference evidence="11 14" key="2">
    <citation type="submission" date="2016-10" db="EMBL/GenBank/DDBJ databases">
        <title>Hydorgenophaga sp. LPB0072 isolated from gastropod.</title>
        <authorList>
            <person name="Kim E."/>
            <person name="Yi H."/>
        </authorList>
    </citation>
    <scope>NUCLEOTIDE SEQUENCE [LARGE SCALE GENOMIC DNA]</scope>
    <source>
        <strain evidence="11 14">LPB0072</strain>
    </source>
</reference>
<dbReference type="EC" id="6.3.4.4" evidence="8 10"/>
<dbReference type="Proteomes" id="UP000185657">
    <property type="component" value="Unassembled WGS sequence"/>
</dbReference>
<feature type="binding site" evidence="8">
    <location>
        <begin position="444"/>
        <end position="446"/>
    </location>
    <ligand>
        <name>GTP</name>
        <dbReference type="ChEBI" id="CHEBI:37565"/>
    </ligand>
</feature>
<dbReference type="SMART" id="SM00788">
    <property type="entry name" value="Adenylsucc_synt"/>
    <property type="match status" value="1"/>
</dbReference>
<keyword evidence="2 8" id="KW-0436">Ligase</keyword>
<dbReference type="FunFam" id="3.90.170.10:FF:000001">
    <property type="entry name" value="Adenylosuccinate synthetase"/>
    <property type="match status" value="1"/>
</dbReference>
<dbReference type="STRING" id="1763535.LPB072_10825"/>
<comment type="subcellular location">
    <subcellularLocation>
        <location evidence="8">Cytoplasm</location>
    </subcellularLocation>
</comment>
<accession>A0A167IHQ8</accession>
<dbReference type="InterPro" id="IPR042109">
    <property type="entry name" value="Adenylosuccinate_synth_dom1"/>
</dbReference>
<evidence type="ECO:0000256" key="1">
    <source>
        <dbReference type="ARBA" id="ARBA00011738"/>
    </source>
</evidence>
<feature type="active site" description="Proton donor" evidence="8">
    <location>
        <position position="50"/>
    </location>
</feature>
<dbReference type="GO" id="GO:0005737">
    <property type="term" value="C:cytoplasm"/>
    <property type="evidence" value="ECO:0007669"/>
    <property type="project" value="UniProtKB-SubCell"/>
</dbReference>
<feature type="binding site" description="in other chain" evidence="8">
    <location>
        <position position="266"/>
    </location>
    <ligand>
        <name>IMP</name>
        <dbReference type="ChEBI" id="CHEBI:58053"/>
        <note>ligand shared between dimeric partners</note>
    </ligand>
</feature>
<dbReference type="InterPro" id="IPR018220">
    <property type="entry name" value="Adenylosuccin_syn_GTP-bd"/>
</dbReference>
<dbReference type="PROSITE" id="PS01266">
    <property type="entry name" value="ADENYLOSUCCIN_SYN_1"/>
    <property type="match status" value="1"/>
</dbReference>
<dbReference type="InterPro" id="IPR027417">
    <property type="entry name" value="P-loop_NTPase"/>
</dbReference>
<comment type="similarity">
    <text evidence="8 10">Belongs to the adenylosuccinate synthetase family.</text>
</comment>
<feature type="binding site" description="in other chain" evidence="8">
    <location>
        <position position="334"/>
    </location>
    <ligand>
        <name>IMP</name>
        <dbReference type="ChEBI" id="CHEBI:58053"/>
        <note>ligand shared between dimeric partners</note>
    </ligand>
</feature>
<organism evidence="11 14">
    <name type="scientific">Hydrogenophaga crassostreae</name>
    <dbReference type="NCBI Taxonomy" id="1763535"/>
    <lineage>
        <taxon>Bacteria</taxon>
        <taxon>Pseudomonadati</taxon>
        <taxon>Pseudomonadota</taxon>
        <taxon>Betaproteobacteria</taxon>
        <taxon>Burkholderiales</taxon>
        <taxon>Comamonadaceae</taxon>
        <taxon>Hydrogenophaga</taxon>
    </lineage>
</organism>
<feature type="binding site" evidence="8">
    <location>
        <position position="22"/>
    </location>
    <ligand>
        <name>Mg(2+)</name>
        <dbReference type="ChEBI" id="CHEBI:18420"/>
    </ligand>
</feature>
<feature type="binding site" description="in other chain" evidence="8">
    <location>
        <begin position="22"/>
        <end position="25"/>
    </location>
    <ligand>
        <name>IMP</name>
        <dbReference type="ChEBI" id="CHEBI:58053"/>
        <note>ligand shared between dimeric partners</note>
    </ligand>
</feature>
<dbReference type="Proteomes" id="UP000185680">
    <property type="component" value="Chromosome"/>
</dbReference>
<keyword evidence="13" id="KW-1185">Reference proteome</keyword>
<dbReference type="PANTHER" id="PTHR11846">
    <property type="entry name" value="ADENYLOSUCCINATE SYNTHETASE"/>
    <property type="match status" value="1"/>
</dbReference>
<keyword evidence="4 8" id="KW-0547">Nucleotide-binding</keyword>
<feature type="binding site" description="in other chain" evidence="8">
    <location>
        <position position="251"/>
    </location>
    <ligand>
        <name>IMP</name>
        <dbReference type="ChEBI" id="CHEBI:58053"/>
        <note>ligand shared between dimeric partners</note>
    </ligand>
</feature>
<comment type="function">
    <text evidence="8">Plays an important role in the de novo pathway of purine nucleotide biosynthesis. Catalyzes the first committed step in the biosynthesis of AMP from IMP.</text>
</comment>
<dbReference type="InterPro" id="IPR001114">
    <property type="entry name" value="Adenylosuccinate_synthetase"/>
</dbReference>
<dbReference type="NCBIfam" id="TIGR00184">
    <property type="entry name" value="purA"/>
    <property type="match status" value="1"/>
</dbReference>
<keyword evidence="8" id="KW-0963">Cytoplasm</keyword>
<feature type="active site" description="Proton acceptor" evidence="8">
    <location>
        <position position="22"/>
    </location>
</feature>
<evidence type="ECO:0000256" key="2">
    <source>
        <dbReference type="ARBA" id="ARBA00022598"/>
    </source>
</evidence>
<sequence length="462" mass="49790">MNNNSAVVPGRNVVVVGTQWGDEGKGKLVDWLTESAQGVVRFQGGHNAGHTLVINGVKTALHLIPSGIMRAGVKCYIGNGVVVSVAKLFEEIAGLEKAGIEVRSRLRVSEACPLILPFHAAIDIAREAAKVKAGTEKIGTTGRGIGPAYEDKIARRALRVQDLKYPERFATKLRELLDLHNHVLTTYLHSADMDWDAQIAAYMKDGAIQFEPVYAEAMAQAEQLKPMIADVSRELNDAHGTGVNLLFEGAQGTLLDIDHGTYPFVTSSNCVAGNASAGAGVGPGMLHYVLGITKAYCTRVGGGPFPTELDWEKEGTPGWHMATVGAEKGVTTGRSRRCGWFDAALLKRSAQVNGLSGLCITKLDVLDGLTELMLCTGYELDGETIDILPMGADEIARCKPIYEVIPGWTDSSVGVTEFDKLPENARLYLKRIEETTGVPVHVVSTSPDRDHTILLRHPYHAA</sequence>
<feature type="binding site" evidence="8">
    <location>
        <position position="336"/>
    </location>
    <ligand>
        <name>GTP</name>
        <dbReference type="ChEBI" id="CHEBI:37565"/>
    </ligand>
</feature>
<evidence type="ECO:0000313" key="12">
    <source>
        <dbReference type="EMBL" id="OAD42778.1"/>
    </source>
</evidence>
<evidence type="ECO:0000256" key="7">
    <source>
        <dbReference type="ARBA" id="ARBA00023134"/>
    </source>
</evidence>
<gene>
    <name evidence="8" type="primary">purA</name>
    <name evidence="11" type="ORF">LPB072_10825</name>
    <name evidence="12" type="ORF">LPB72_06555</name>
</gene>
<dbReference type="AlphaFoldDB" id="A0A167IHQ8"/>
<evidence type="ECO:0000313" key="13">
    <source>
        <dbReference type="Proteomes" id="UP000185657"/>
    </source>
</evidence>
<proteinExistence type="inferred from homology"/>
<evidence type="ECO:0000313" key="14">
    <source>
        <dbReference type="Proteomes" id="UP000185680"/>
    </source>
</evidence>
<dbReference type="GO" id="GO:0000287">
    <property type="term" value="F:magnesium ion binding"/>
    <property type="evidence" value="ECO:0007669"/>
    <property type="project" value="UniProtKB-UniRule"/>
</dbReference>
<dbReference type="UniPathway" id="UPA00075">
    <property type="reaction ID" value="UER00335"/>
</dbReference>
<dbReference type="SUPFAM" id="SSF52540">
    <property type="entry name" value="P-loop containing nucleoside triphosphate hydrolases"/>
    <property type="match status" value="1"/>
</dbReference>
<dbReference type="EMBL" id="CP017476">
    <property type="protein sequence ID" value="AOW15556.1"/>
    <property type="molecule type" value="Genomic_DNA"/>
</dbReference>
<dbReference type="KEGG" id="hyl:LPB072_10825"/>
<comment type="pathway">
    <text evidence="8 10">Purine metabolism; AMP biosynthesis via de novo pathway; AMP from IMP: step 1/2.</text>
</comment>
<feature type="active site" evidence="9">
    <location>
        <position position="152"/>
    </location>
</feature>
<keyword evidence="6 8" id="KW-0460">Magnesium</keyword>
<dbReference type="PANTHER" id="PTHR11846:SF0">
    <property type="entry name" value="ADENYLOSUCCINATE SYNTHETASE"/>
    <property type="match status" value="1"/>
</dbReference>
<evidence type="ECO:0000313" key="11">
    <source>
        <dbReference type="EMBL" id="AOW15556.1"/>
    </source>
</evidence>
<dbReference type="GO" id="GO:0005525">
    <property type="term" value="F:GTP binding"/>
    <property type="evidence" value="ECO:0007669"/>
    <property type="project" value="UniProtKB-UniRule"/>
</dbReference>
<dbReference type="CDD" id="cd03108">
    <property type="entry name" value="AdSS"/>
    <property type="match status" value="1"/>
</dbReference>
<dbReference type="EMBL" id="LVWD01000007">
    <property type="protein sequence ID" value="OAD42778.1"/>
    <property type="molecule type" value="Genomic_DNA"/>
</dbReference>
<feature type="binding site" evidence="8">
    <location>
        <begin position="21"/>
        <end position="27"/>
    </location>
    <ligand>
        <name>GTP</name>
        <dbReference type="ChEBI" id="CHEBI:37565"/>
    </ligand>
</feature>
<comment type="cofactor">
    <cofactor evidence="8">
        <name>Mg(2+)</name>
        <dbReference type="ChEBI" id="CHEBI:18420"/>
    </cofactor>
    <text evidence="8">Binds 1 Mg(2+) ion per subunit.</text>
</comment>
<dbReference type="OrthoDB" id="9807553at2"/>
<dbReference type="GO" id="GO:0046040">
    <property type="term" value="P:IMP metabolic process"/>
    <property type="evidence" value="ECO:0007669"/>
    <property type="project" value="TreeGrafter"/>
</dbReference>
<keyword evidence="7 8" id="KW-0342">GTP-binding</keyword>
<dbReference type="GO" id="GO:0044208">
    <property type="term" value="P:'de novo' AMP biosynthetic process"/>
    <property type="evidence" value="ECO:0007669"/>
    <property type="project" value="UniProtKB-UniRule"/>
</dbReference>
<feature type="binding site" evidence="8">
    <location>
        <begin position="330"/>
        <end position="336"/>
    </location>
    <ligand>
        <name>substrate</name>
    </ligand>
</feature>
<dbReference type="Pfam" id="PF00709">
    <property type="entry name" value="Adenylsucc_synt"/>
    <property type="match status" value="1"/>
</dbReference>
<dbReference type="InterPro" id="IPR042110">
    <property type="entry name" value="Adenylosuccinate_synth_dom2"/>
</dbReference>
<protein>
    <recommendedName>
        <fullName evidence="8 10">Adenylosuccinate synthetase</fullName>
        <shortName evidence="8">AMPSase</shortName>
        <shortName evidence="8">AdSS</shortName>
        <ecNumber evidence="8 10">6.3.4.4</ecNumber>
    </recommendedName>
    <alternativeName>
        <fullName evidence="8">IMP--aspartate ligase</fullName>
    </alternativeName>
</protein>
<reference evidence="12 13" key="1">
    <citation type="submission" date="2016-02" db="EMBL/GenBank/DDBJ databases">
        <title>Draft genome sequence of Hydrogenophaga sp. LPB0072.</title>
        <authorList>
            <person name="Shin S.-K."/>
            <person name="Yi H."/>
        </authorList>
    </citation>
    <scope>NUCLEOTIDE SEQUENCE [LARGE SCALE GENOMIC DNA]</scope>
    <source>
        <strain evidence="12 13">LPB0072</strain>
    </source>
</reference>
<evidence type="ECO:0000256" key="4">
    <source>
        <dbReference type="ARBA" id="ARBA00022741"/>
    </source>
</evidence>
<feature type="binding site" description="in other chain" evidence="8">
    <location>
        <begin position="47"/>
        <end position="50"/>
    </location>
    <ligand>
        <name>IMP</name>
        <dbReference type="ChEBI" id="CHEBI:58053"/>
        <note>ligand shared between dimeric partners</note>
    </ligand>
</feature>
<dbReference type="FunFam" id="1.10.300.10:FF:000001">
    <property type="entry name" value="Adenylosuccinate synthetase"/>
    <property type="match status" value="1"/>
</dbReference>
<evidence type="ECO:0000256" key="5">
    <source>
        <dbReference type="ARBA" id="ARBA00022755"/>
    </source>
</evidence>
<dbReference type="Gene3D" id="3.90.170.10">
    <property type="entry name" value="Adenylosuccinate Synthetase, subunit A, domain 3"/>
    <property type="match status" value="1"/>
</dbReference>
<feature type="binding site" evidence="8">
    <location>
        <position position="49"/>
    </location>
    <ligand>
        <name>Mg(2+)</name>
        <dbReference type="ChEBI" id="CHEBI:18420"/>
    </ligand>
</feature>
<evidence type="ECO:0000256" key="8">
    <source>
        <dbReference type="HAMAP-Rule" id="MF_00011"/>
    </source>
</evidence>
<feature type="binding site" evidence="8">
    <location>
        <position position="155"/>
    </location>
    <ligand>
        <name>IMP</name>
        <dbReference type="ChEBI" id="CHEBI:58053"/>
        <note>ligand shared between dimeric partners</note>
    </ligand>
</feature>
<dbReference type="Gene3D" id="1.10.300.10">
    <property type="entry name" value="Adenylosuccinate Synthetase, subunit A, domain 2"/>
    <property type="match status" value="1"/>
</dbReference>
<keyword evidence="5 8" id="KW-0658">Purine biosynthesis</keyword>
<evidence type="ECO:0000256" key="10">
    <source>
        <dbReference type="RuleBase" id="RU000520"/>
    </source>
</evidence>
<keyword evidence="3 8" id="KW-0479">Metal-binding</keyword>
<feature type="binding site" evidence="8">
    <location>
        <begin position="49"/>
        <end position="51"/>
    </location>
    <ligand>
        <name>GTP</name>
        <dbReference type="ChEBI" id="CHEBI:37565"/>
    </ligand>
</feature>
<feature type="binding site" evidence="8">
    <location>
        <begin position="362"/>
        <end position="364"/>
    </location>
    <ligand>
        <name>GTP</name>
        <dbReference type="ChEBI" id="CHEBI:37565"/>
    </ligand>
</feature>
<dbReference type="PROSITE" id="PS00513">
    <property type="entry name" value="ADENYLOSUCCIN_SYN_2"/>
    <property type="match status" value="1"/>
</dbReference>
<evidence type="ECO:0000256" key="6">
    <source>
        <dbReference type="ARBA" id="ARBA00022842"/>
    </source>
</evidence>
<evidence type="ECO:0000256" key="3">
    <source>
        <dbReference type="ARBA" id="ARBA00022723"/>
    </source>
</evidence>
<name>A0A167IHQ8_9BURK</name>
<feature type="binding site" description="in other chain" evidence="8">
    <location>
        <position position="141"/>
    </location>
    <ligand>
        <name>IMP</name>
        <dbReference type="ChEBI" id="CHEBI:58053"/>
        <note>ligand shared between dimeric partners</note>
    </ligand>
</feature>
<dbReference type="GO" id="GO:0004019">
    <property type="term" value="F:adenylosuccinate synthase activity"/>
    <property type="evidence" value="ECO:0007669"/>
    <property type="project" value="UniProtKB-UniRule"/>
</dbReference>
<evidence type="ECO:0000256" key="9">
    <source>
        <dbReference type="PROSITE-ProRule" id="PRU10134"/>
    </source>
</evidence>
<dbReference type="InterPro" id="IPR042111">
    <property type="entry name" value="Adenylosuccinate_synth_dom3"/>
</dbReference>
<dbReference type="HAMAP" id="MF_00011">
    <property type="entry name" value="Adenylosucc_synth"/>
    <property type="match status" value="1"/>
</dbReference>
<comment type="subunit">
    <text evidence="1 8">Homodimer.</text>
</comment>